<accession>A0A1E3Q270</accession>
<dbReference type="STRING" id="675824.A0A1E3Q270"/>
<dbReference type="OrthoDB" id="860at2759"/>
<dbReference type="InterPro" id="IPR007248">
    <property type="entry name" value="Mpv17_PMP22"/>
</dbReference>
<feature type="transmembrane region" description="Helical" evidence="6">
    <location>
        <begin position="117"/>
        <end position="142"/>
    </location>
</feature>
<evidence type="ECO:0000256" key="5">
    <source>
        <dbReference type="ARBA" id="ARBA00023136"/>
    </source>
</evidence>
<dbReference type="PANTHER" id="PTHR11266">
    <property type="entry name" value="PEROXISOMAL MEMBRANE PROTEIN 2, PXMP2 MPV17"/>
    <property type="match status" value="1"/>
</dbReference>
<protein>
    <submittedName>
        <fullName evidence="7">Uncharacterized protein</fullName>
    </submittedName>
</protein>
<evidence type="ECO:0000313" key="7">
    <source>
        <dbReference type="EMBL" id="ODQ71700.1"/>
    </source>
</evidence>
<gene>
    <name evidence="7" type="ORF">LIPSTDRAFT_4927</name>
</gene>
<evidence type="ECO:0000313" key="8">
    <source>
        <dbReference type="Proteomes" id="UP000094385"/>
    </source>
</evidence>
<organism evidence="7 8">
    <name type="scientific">Lipomyces starkeyi NRRL Y-11557</name>
    <dbReference type="NCBI Taxonomy" id="675824"/>
    <lineage>
        <taxon>Eukaryota</taxon>
        <taxon>Fungi</taxon>
        <taxon>Dikarya</taxon>
        <taxon>Ascomycota</taxon>
        <taxon>Saccharomycotina</taxon>
        <taxon>Lipomycetes</taxon>
        <taxon>Lipomycetales</taxon>
        <taxon>Lipomycetaceae</taxon>
        <taxon>Lipomyces</taxon>
    </lineage>
</organism>
<name>A0A1E3Q270_LIPST</name>
<feature type="transmembrane region" description="Helical" evidence="6">
    <location>
        <begin position="82"/>
        <end position="105"/>
    </location>
</feature>
<dbReference type="Proteomes" id="UP000094385">
    <property type="component" value="Unassembled WGS sequence"/>
</dbReference>
<dbReference type="AlphaFoldDB" id="A0A1E3Q270"/>
<keyword evidence="5 6" id="KW-0472">Membrane</keyword>
<keyword evidence="3 6" id="KW-0812">Transmembrane</keyword>
<dbReference type="PANTHER" id="PTHR11266:SF93">
    <property type="entry name" value="INTEGRAL MEMBRANE PROTEIN 25D9-6"/>
    <property type="match status" value="1"/>
</dbReference>
<evidence type="ECO:0000256" key="3">
    <source>
        <dbReference type="ARBA" id="ARBA00022692"/>
    </source>
</evidence>
<proteinExistence type="inferred from homology"/>
<evidence type="ECO:0000256" key="6">
    <source>
        <dbReference type="RuleBase" id="RU363053"/>
    </source>
</evidence>
<feature type="transmembrane region" description="Helical" evidence="6">
    <location>
        <begin position="154"/>
        <end position="176"/>
    </location>
</feature>
<evidence type="ECO:0000256" key="1">
    <source>
        <dbReference type="ARBA" id="ARBA00004141"/>
    </source>
</evidence>
<feature type="transmembrane region" description="Helical" evidence="6">
    <location>
        <begin position="182"/>
        <end position="201"/>
    </location>
</feature>
<evidence type="ECO:0000256" key="4">
    <source>
        <dbReference type="ARBA" id="ARBA00022989"/>
    </source>
</evidence>
<sequence>MSLSNQLSPRIQAGSVLSLYTHYFHTHPLLVKAVTVSLISGSSEIISSYVAEFLSYQAKKTSSLTPSRWNKVPFSKDKVAKLAVYGFFVAGPLLHYILGLVARLAPPTSRFRKLRLYFAALLLTPLLDVAHIITMSVVAGARKPQQVKATLQRGVLPAVNITAPWFPAIIVIASSLGISVDGWTLLCASIAGGIGVVAGVVSKSRR</sequence>
<comment type="similarity">
    <text evidence="2 6">Belongs to the peroxisomal membrane protein PXMP2/4 family.</text>
</comment>
<comment type="subcellular location">
    <subcellularLocation>
        <location evidence="1">Membrane</location>
        <topology evidence="1">Multi-pass membrane protein</topology>
    </subcellularLocation>
</comment>
<dbReference type="GO" id="GO:0005778">
    <property type="term" value="C:peroxisomal membrane"/>
    <property type="evidence" value="ECO:0007669"/>
    <property type="project" value="TreeGrafter"/>
</dbReference>
<dbReference type="EMBL" id="KV454297">
    <property type="protein sequence ID" value="ODQ71700.1"/>
    <property type="molecule type" value="Genomic_DNA"/>
</dbReference>
<evidence type="ECO:0000256" key="2">
    <source>
        <dbReference type="ARBA" id="ARBA00006824"/>
    </source>
</evidence>
<keyword evidence="8" id="KW-1185">Reference proteome</keyword>
<reference evidence="7 8" key="1">
    <citation type="journal article" date="2016" name="Proc. Natl. Acad. Sci. U.S.A.">
        <title>Comparative genomics of biotechnologically important yeasts.</title>
        <authorList>
            <person name="Riley R."/>
            <person name="Haridas S."/>
            <person name="Wolfe K.H."/>
            <person name="Lopes M.R."/>
            <person name="Hittinger C.T."/>
            <person name="Goeker M."/>
            <person name="Salamov A.A."/>
            <person name="Wisecaver J.H."/>
            <person name="Long T.M."/>
            <person name="Calvey C.H."/>
            <person name="Aerts A.L."/>
            <person name="Barry K.W."/>
            <person name="Choi C."/>
            <person name="Clum A."/>
            <person name="Coughlan A.Y."/>
            <person name="Deshpande S."/>
            <person name="Douglass A.P."/>
            <person name="Hanson S.J."/>
            <person name="Klenk H.-P."/>
            <person name="LaButti K.M."/>
            <person name="Lapidus A."/>
            <person name="Lindquist E.A."/>
            <person name="Lipzen A.M."/>
            <person name="Meier-Kolthoff J.P."/>
            <person name="Ohm R.A."/>
            <person name="Otillar R.P."/>
            <person name="Pangilinan J.L."/>
            <person name="Peng Y."/>
            <person name="Rokas A."/>
            <person name="Rosa C.A."/>
            <person name="Scheuner C."/>
            <person name="Sibirny A.A."/>
            <person name="Slot J.C."/>
            <person name="Stielow J.B."/>
            <person name="Sun H."/>
            <person name="Kurtzman C.P."/>
            <person name="Blackwell M."/>
            <person name="Grigoriev I.V."/>
            <person name="Jeffries T.W."/>
        </authorList>
    </citation>
    <scope>NUCLEOTIDE SEQUENCE [LARGE SCALE GENOMIC DNA]</scope>
    <source>
        <strain evidence="7 8">NRRL Y-11557</strain>
    </source>
</reference>
<keyword evidence="4 6" id="KW-1133">Transmembrane helix</keyword>